<dbReference type="Gene3D" id="1.10.30.50">
    <property type="match status" value="1"/>
</dbReference>
<dbReference type="InterPro" id="IPR003615">
    <property type="entry name" value="HNH_nuc"/>
</dbReference>
<name>A0ABS9V414_9BACT</name>
<evidence type="ECO:0000313" key="2">
    <source>
        <dbReference type="EMBL" id="MCH7411146.1"/>
    </source>
</evidence>
<evidence type="ECO:0000313" key="3">
    <source>
        <dbReference type="Proteomes" id="UP001165489"/>
    </source>
</evidence>
<accession>A0ABS9V414</accession>
<gene>
    <name evidence="2" type="ORF">MM239_17240</name>
</gene>
<protein>
    <submittedName>
        <fullName evidence="2">HNH endonuclease</fullName>
    </submittedName>
</protein>
<dbReference type="CDD" id="cd00085">
    <property type="entry name" value="HNHc"/>
    <property type="match status" value="1"/>
</dbReference>
<sequence>MMNNSSWGKDTAFYRQAPWLNLRKAKIEQNPICELCESVGIVSEGTFIDHILNRLIFPELDLEPLNLQTLCTKCHAQKTGLEKRFKSKEAYLKAFESGRLQYVCRKEVKERLLKMLILERI</sequence>
<proteinExistence type="predicted"/>
<reference evidence="2" key="1">
    <citation type="submission" date="2022-03" db="EMBL/GenBank/DDBJ databases">
        <title>De novo assembled genomes of Belliella spp. (Cyclobacteriaceae) strains.</title>
        <authorList>
            <person name="Szabo A."/>
            <person name="Korponai K."/>
            <person name="Felfoldi T."/>
        </authorList>
    </citation>
    <scope>NUCLEOTIDE SEQUENCE</scope>
    <source>
        <strain evidence="2">DSM 111904</strain>
    </source>
</reference>
<dbReference type="GO" id="GO:0004519">
    <property type="term" value="F:endonuclease activity"/>
    <property type="evidence" value="ECO:0007669"/>
    <property type="project" value="UniProtKB-KW"/>
</dbReference>
<feature type="domain" description="HNH" evidence="1">
    <location>
        <begin position="33"/>
        <end position="79"/>
    </location>
</feature>
<dbReference type="Proteomes" id="UP001165489">
    <property type="component" value="Unassembled WGS sequence"/>
</dbReference>
<dbReference type="InterPro" id="IPR002711">
    <property type="entry name" value="HNH"/>
</dbReference>
<dbReference type="Pfam" id="PF01844">
    <property type="entry name" value="HNH"/>
    <property type="match status" value="1"/>
</dbReference>
<keyword evidence="2" id="KW-0255">Endonuclease</keyword>
<keyword evidence="3" id="KW-1185">Reference proteome</keyword>
<evidence type="ECO:0000259" key="1">
    <source>
        <dbReference type="Pfam" id="PF01844"/>
    </source>
</evidence>
<organism evidence="2 3">
    <name type="scientific">Belliella filtrata</name>
    <dbReference type="NCBI Taxonomy" id="2923435"/>
    <lineage>
        <taxon>Bacteria</taxon>
        <taxon>Pseudomonadati</taxon>
        <taxon>Bacteroidota</taxon>
        <taxon>Cytophagia</taxon>
        <taxon>Cytophagales</taxon>
        <taxon>Cyclobacteriaceae</taxon>
        <taxon>Belliella</taxon>
    </lineage>
</organism>
<keyword evidence="2" id="KW-0540">Nuclease</keyword>
<keyword evidence="2" id="KW-0378">Hydrolase</keyword>
<dbReference type="EMBL" id="JAKZGP010000061">
    <property type="protein sequence ID" value="MCH7411146.1"/>
    <property type="molecule type" value="Genomic_DNA"/>
</dbReference>
<dbReference type="RefSeq" id="WP_241349499.1">
    <property type="nucleotide sequence ID" value="NZ_JAKZGP010000061.1"/>
</dbReference>
<comment type="caution">
    <text evidence="2">The sequence shown here is derived from an EMBL/GenBank/DDBJ whole genome shotgun (WGS) entry which is preliminary data.</text>
</comment>